<evidence type="ECO:0000313" key="1">
    <source>
        <dbReference type="EMBL" id="AXB56442.1"/>
    </source>
</evidence>
<reference evidence="1 2" key="1">
    <citation type="submission" date="2018-06" db="EMBL/GenBank/DDBJ databases">
        <title>Genome sequencing of Flavobacterium.</title>
        <authorList>
            <person name="Baek M.-G."/>
            <person name="Yi H."/>
        </authorList>
    </citation>
    <scope>NUCLEOTIDE SEQUENCE [LARGE SCALE GENOMIC DNA]</scope>
    <source>
        <strain evidence="1 2">HYN0086</strain>
    </source>
</reference>
<dbReference type="SUPFAM" id="SSF49464">
    <property type="entry name" value="Carboxypeptidase regulatory domain-like"/>
    <property type="match status" value="1"/>
</dbReference>
<dbReference type="Gene3D" id="2.60.40.1120">
    <property type="entry name" value="Carboxypeptidase-like, regulatory domain"/>
    <property type="match status" value="1"/>
</dbReference>
<evidence type="ECO:0008006" key="3">
    <source>
        <dbReference type="Google" id="ProtNLM"/>
    </source>
</evidence>
<dbReference type="SUPFAM" id="SSF56935">
    <property type="entry name" value="Porins"/>
    <property type="match status" value="1"/>
</dbReference>
<sequence>MILYFLNVNRINYKMIRLFAILLFLNSLVAFSQGYVFTGVVSDDASKPLESANVIAKPIQEKASLKFAVADNKGRYKLELEKNVAYEITVSYIGYIEEVFILESSSDIIAHDFHLKETGENLKEIVIKHEFKPIIVKKDTLVFDVNSFANGNERKMKEILEKLPGVEVDKKGIVTVQGKKVTKMLVEGKSFFGGGSRLAVENIPADALDKIEVIDHFNEVGFMKQVSDSDDLAMNVKLKEDKKKFVFGDVEAGAEVGAGDNGFYLAHIALFYYSPKTNVSFIGDANTIGKSTFTFDDLMRFGGGVSSFLSGRKSLSNLSSFSNDNTDVLKNKSQFGAFNFSHDLSAKLSVSGFGIFSKALMTSRIENNIEYLSNTAIAFEDKDRNAKNRAVLGVGNVKLDYSPSNKEKWYYNGQYQSSTNDLESVLNSTTNLGISTFETINKADNISVKQYVEWHKSYNNSNTTTFVINQAYNKITPINNWFTNEPFLQGLIPMEKDDNYTLNQIKKTEANSIDMLFKHYWIINNANHLYTVVANNHEYSAFQTSEKQILTDGSINDFSDKGFGNNIKYKLNDAYIGLEYKFRVGKWVNKPGLYFHGYHLNAIQNDNDHTVTKTLFQPQWNSDYEFNKSETLSFTYKLENRFPEVNQLADKYTLEFYNTVFKGNALLENEKYHTANLRYSKMNSYRGIIWNAMLNYSKKTKVIRNEVELDGINQFNTPVMTDNPETNIGFNGSFSKRIYRFNLKLNTRLSWFEYSQKLNNITTINKRDSQDIGLVFKTAYKKWPDISVGYTKGFSSFSGLTKSHFQTDAITSAFEITILKFWIYKINYDYLKNTYSKNQSNFYDMLDTSIFYQKKNNPFGFQLSVNNLFDVKKKYSNKFSDYMISEQSVYILPRAIMFTVSYKL</sequence>
<dbReference type="InterPro" id="IPR008969">
    <property type="entry name" value="CarboxyPept-like_regulatory"/>
</dbReference>
<dbReference type="AlphaFoldDB" id="A0A344LRA0"/>
<name>A0A344LRA0_9FLAO</name>
<dbReference type="KEGG" id="ffl:HYN86_07420"/>
<gene>
    <name evidence="1" type="ORF">HYN86_07420</name>
</gene>
<organism evidence="1 2">
    <name type="scientific">Flavobacterium fluviale</name>
    <dbReference type="NCBI Taxonomy" id="2249356"/>
    <lineage>
        <taxon>Bacteria</taxon>
        <taxon>Pseudomonadati</taxon>
        <taxon>Bacteroidota</taxon>
        <taxon>Flavobacteriia</taxon>
        <taxon>Flavobacteriales</taxon>
        <taxon>Flavobacteriaceae</taxon>
        <taxon>Flavobacterium</taxon>
    </lineage>
</organism>
<proteinExistence type="predicted"/>
<protein>
    <recommendedName>
        <fullName evidence="3">CarboxypepD_reg-like domain-containing protein</fullName>
    </recommendedName>
</protein>
<accession>A0A344LRA0</accession>
<dbReference type="Proteomes" id="UP000251561">
    <property type="component" value="Chromosome"/>
</dbReference>
<keyword evidence="2" id="KW-1185">Reference proteome</keyword>
<dbReference type="Pfam" id="PF13715">
    <property type="entry name" value="CarbopepD_reg_2"/>
    <property type="match status" value="1"/>
</dbReference>
<dbReference type="OrthoDB" id="603275at2"/>
<dbReference type="EMBL" id="CP030261">
    <property type="protein sequence ID" value="AXB56442.1"/>
    <property type="molecule type" value="Genomic_DNA"/>
</dbReference>
<evidence type="ECO:0000313" key="2">
    <source>
        <dbReference type="Proteomes" id="UP000251561"/>
    </source>
</evidence>